<evidence type="ECO:0000313" key="2">
    <source>
        <dbReference type="EMBL" id="CAI5769974.1"/>
    </source>
</evidence>
<dbReference type="EMBL" id="OX395128">
    <property type="protein sequence ID" value="CAI5769974.1"/>
    <property type="molecule type" value="Genomic_DNA"/>
</dbReference>
<sequence>MAAVTICRRGKIFRLIHWLQIWRYDETKHYLQRIRHSNMVQKIMEGSLSRLSDGDINQVSRGHKKPESSRTARQKTPLPFTERMWLEVSLKEIHPVVVSRILARLVFESHP</sequence>
<feature type="region of interest" description="Disordered" evidence="1">
    <location>
        <begin position="51"/>
        <end position="76"/>
    </location>
</feature>
<proteinExistence type="predicted"/>
<dbReference type="AlphaFoldDB" id="A0AA35NZZ6"/>
<protein>
    <submittedName>
        <fullName evidence="2">Uncharacterized protein</fullName>
    </submittedName>
</protein>
<gene>
    <name evidence="2" type="ORF">PODLI_1B011356</name>
</gene>
<dbReference type="Proteomes" id="UP001178461">
    <property type="component" value="Chromosome 3"/>
</dbReference>
<name>A0AA35NZZ6_9SAUR</name>
<keyword evidence="3" id="KW-1185">Reference proteome</keyword>
<organism evidence="2 3">
    <name type="scientific">Podarcis lilfordi</name>
    <name type="common">Lilford's wall lizard</name>
    <dbReference type="NCBI Taxonomy" id="74358"/>
    <lineage>
        <taxon>Eukaryota</taxon>
        <taxon>Metazoa</taxon>
        <taxon>Chordata</taxon>
        <taxon>Craniata</taxon>
        <taxon>Vertebrata</taxon>
        <taxon>Euteleostomi</taxon>
        <taxon>Lepidosauria</taxon>
        <taxon>Squamata</taxon>
        <taxon>Bifurcata</taxon>
        <taxon>Unidentata</taxon>
        <taxon>Episquamata</taxon>
        <taxon>Laterata</taxon>
        <taxon>Lacertibaenia</taxon>
        <taxon>Lacertidae</taxon>
        <taxon>Podarcis</taxon>
    </lineage>
</organism>
<reference evidence="2" key="1">
    <citation type="submission" date="2022-12" db="EMBL/GenBank/DDBJ databases">
        <authorList>
            <person name="Alioto T."/>
            <person name="Alioto T."/>
            <person name="Gomez Garrido J."/>
        </authorList>
    </citation>
    <scope>NUCLEOTIDE SEQUENCE</scope>
</reference>
<accession>A0AA35NZZ6</accession>
<evidence type="ECO:0000256" key="1">
    <source>
        <dbReference type="SAM" id="MobiDB-lite"/>
    </source>
</evidence>
<evidence type="ECO:0000313" key="3">
    <source>
        <dbReference type="Proteomes" id="UP001178461"/>
    </source>
</evidence>